<keyword evidence="14 17" id="KW-0496">Mitochondrion</keyword>
<evidence type="ECO:0000256" key="8">
    <source>
        <dbReference type="ARBA" id="ARBA00022692"/>
    </source>
</evidence>
<feature type="transmembrane region" description="Helical" evidence="17">
    <location>
        <begin position="400"/>
        <end position="417"/>
    </location>
</feature>
<evidence type="ECO:0000256" key="2">
    <source>
        <dbReference type="ARBA" id="ARBA00004225"/>
    </source>
</evidence>
<feature type="transmembrane region" description="Helical" evidence="17">
    <location>
        <begin position="228"/>
        <end position="247"/>
    </location>
</feature>
<feature type="transmembrane region" description="Helical" evidence="17">
    <location>
        <begin position="259"/>
        <end position="280"/>
    </location>
</feature>
<name>A0A385UHI5_9CRUS</name>
<dbReference type="InterPro" id="IPR001750">
    <property type="entry name" value="ND/Mrp_TM"/>
</dbReference>
<evidence type="ECO:0000256" key="10">
    <source>
        <dbReference type="ARBA" id="ARBA00022982"/>
    </source>
</evidence>
<keyword evidence="15 17" id="KW-0472">Membrane</keyword>
<comment type="similarity">
    <text evidence="3 17">Belongs to the complex I subunit 4 family.</text>
</comment>
<comment type="subcellular location">
    <subcellularLocation>
        <location evidence="2 17">Mitochondrion membrane</location>
        <topology evidence="2 17">Multi-pass membrane protein</topology>
    </subcellularLocation>
</comment>
<dbReference type="RefSeq" id="YP_009515459.1">
    <property type="nucleotide sequence ID" value="NC_039399.1"/>
</dbReference>
<dbReference type="GO" id="GO:0048039">
    <property type="term" value="F:ubiquinone binding"/>
    <property type="evidence" value="ECO:0007669"/>
    <property type="project" value="TreeGrafter"/>
</dbReference>
<keyword evidence="7 17" id="KW-0679">Respiratory chain</keyword>
<dbReference type="EC" id="7.1.1.2" evidence="4 17"/>
<accession>A0A385UHI5</accession>
<comment type="function">
    <text evidence="17">Core subunit of the mitochondrial membrane respiratory chain NADH dehydrogenase (Complex I) which catalyzes electron transfer from NADH through the respiratory chain, using ubiquinone as an electron acceptor. Essential for the catalytic activity and assembly of complex I.</text>
</comment>
<comment type="catalytic activity">
    <reaction evidence="16 17">
        <text>a ubiquinone + NADH + 5 H(+)(in) = a ubiquinol + NAD(+) + 4 H(+)(out)</text>
        <dbReference type="Rhea" id="RHEA:29091"/>
        <dbReference type="Rhea" id="RHEA-COMP:9565"/>
        <dbReference type="Rhea" id="RHEA-COMP:9566"/>
        <dbReference type="ChEBI" id="CHEBI:15378"/>
        <dbReference type="ChEBI" id="CHEBI:16389"/>
        <dbReference type="ChEBI" id="CHEBI:17976"/>
        <dbReference type="ChEBI" id="CHEBI:57540"/>
        <dbReference type="ChEBI" id="CHEBI:57945"/>
        <dbReference type="EC" id="7.1.1.2"/>
    </reaction>
</comment>
<keyword evidence="13 17" id="KW-0830">Ubiquinone</keyword>
<keyword evidence="8 17" id="KW-0812">Transmembrane</keyword>
<evidence type="ECO:0000256" key="17">
    <source>
        <dbReference type="RuleBase" id="RU003297"/>
    </source>
</evidence>
<dbReference type="InterPro" id="IPR003918">
    <property type="entry name" value="NADH_UbQ_OxRdtase"/>
</dbReference>
<feature type="transmembrane region" description="Helical" evidence="17">
    <location>
        <begin position="202"/>
        <end position="222"/>
    </location>
</feature>
<dbReference type="CTD" id="4538"/>
<proteinExistence type="inferred from homology"/>
<keyword evidence="10 17" id="KW-0249">Electron transport</keyword>
<evidence type="ECO:0000259" key="18">
    <source>
        <dbReference type="Pfam" id="PF00361"/>
    </source>
</evidence>
<keyword evidence="6 17" id="KW-0813">Transport</keyword>
<evidence type="ECO:0000256" key="15">
    <source>
        <dbReference type="ARBA" id="ARBA00023136"/>
    </source>
</evidence>
<evidence type="ECO:0000256" key="16">
    <source>
        <dbReference type="ARBA" id="ARBA00049551"/>
    </source>
</evidence>
<feature type="transmembrane region" description="Helical" evidence="17">
    <location>
        <begin position="286"/>
        <end position="309"/>
    </location>
</feature>
<dbReference type="GO" id="GO:0015990">
    <property type="term" value="P:electron transport coupled proton transport"/>
    <property type="evidence" value="ECO:0007669"/>
    <property type="project" value="TreeGrafter"/>
</dbReference>
<dbReference type="GO" id="GO:0008137">
    <property type="term" value="F:NADH dehydrogenase (ubiquinone) activity"/>
    <property type="evidence" value="ECO:0007669"/>
    <property type="project" value="UniProtKB-UniRule"/>
</dbReference>
<feature type="transmembrane region" description="Helical" evidence="17">
    <location>
        <begin position="102"/>
        <end position="122"/>
    </location>
</feature>
<feature type="transmembrane region" description="Helical" evidence="17">
    <location>
        <begin position="46"/>
        <end position="68"/>
    </location>
</feature>
<feature type="transmembrane region" description="Helical" evidence="17">
    <location>
        <begin position="167"/>
        <end position="190"/>
    </location>
</feature>
<feature type="transmembrane region" description="Helical" evidence="17">
    <location>
        <begin position="134"/>
        <end position="155"/>
    </location>
</feature>
<dbReference type="AlphaFoldDB" id="A0A385UHI5"/>
<dbReference type="PANTHER" id="PTHR43507:SF20">
    <property type="entry name" value="NADH-UBIQUINONE OXIDOREDUCTASE CHAIN 4"/>
    <property type="match status" value="1"/>
</dbReference>
<feature type="transmembrane region" description="Helical" evidence="17">
    <location>
        <begin position="351"/>
        <end position="379"/>
    </location>
</feature>
<evidence type="ECO:0000256" key="3">
    <source>
        <dbReference type="ARBA" id="ARBA00009025"/>
    </source>
</evidence>
<keyword evidence="11 17" id="KW-1133">Transmembrane helix</keyword>
<organism evidence="19">
    <name type="scientific">Linguatula serrata</name>
    <dbReference type="NCBI Taxonomy" id="646052"/>
    <lineage>
        <taxon>Eukaryota</taxon>
        <taxon>Metazoa</taxon>
        <taxon>Ecdysozoa</taxon>
        <taxon>Arthropoda</taxon>
        <taxon>Crustacea</taxon>
        <taxon>Oligostraca</taxon>
        <taxon>Ichthyostraca</taxon>
        <taxon>Pentastomida</taxon>
        <taxon>Porocephalida</taxon>
        <taxon>Linguatulidae</taxon>
        <taxon>Linguatula</taxon>
    </lineage>
</organism>
<comment type="function">
    <text evidence="1">Core subunit of the mitochondrial membrane respiratory chain NADH dehydrogenase (Complex I) that is believed to belong to the minimal assembly required for catalysis. Complex I functions in the transfer of electrons from NADH to the respiratory chain. The immediate electron acceptor for the enzyme is believed to be ubiquinone.</text>
</comment>
<evidence type="ECO:0000256" key="7">
    <source>
        <dbReference type="ARBA" id="ARBA00022660"/>
    </source>
</evidence>
<reference evidence="19" key="1">
    <citation type="journal article" date="2018" name="Mitochondrial DNA Part B Resour">
        <title>The complete mitochondrial genome of Linguatula serrata (tongue worm) isolated from a dog and phylogenetic analysis.</title>
        <authorList>
            <person name="Naude T."/>
            <person name="Pant S."/>
            <person name="Tavassoli M."/>
            <person name="Sarker S."/>
            <person name="Ghorashi S.A."/>
        </authorList>
    </citation>
    <scope>NUCLEOTIDE SEQUENCE</scope>
</reference>
<dbReference type="GO" id="GO:0003954">
    <property type="term" value="F:NADH dehydrogenase activity"/>
    <property type="evidence" value="ECO:0007669"/>
    <property type="project" value="TreeGrafter"/>
</dbReference>
<dbReference type="GO" id="GO:0031966">
    <property type="term" value="C:mitochondrial membrane"/>
    <property type="evidence" value="ECO:0007669"/>
    <property type="project" value="UniProtKB-SubCell"/>
</dbReference>
<feature type="domain" description="NADH:quinone oxidoreductase/Mrp antiporter transmembrane" evidence="18">
    <location>
        <begin position="99"/>
        <end position="372"/>
    </location>
</feature>
<evidence type="ECO:0000256" key="5">
    <source>
        <dbReference type="ARBA" id="ARBA00021006"/>
    </source>
</evidence>
<dbReference type="PRINTS" id="PR01437">
    <property type="entry name" value="NUOXDRDTASE4"/>
</dbReference>
<gene>
    <name evidence="19" type="primary">ND4</name>
</gene>
<evidence type="ECO:0000313" key="19">
    <source>
        <dbReference type="EMBL" id="AYB71162.1"/>
    </source>
</evidence>
<keyword evidence="12 17" id="KW-0520">NAD</keyword>
<dbReference type="Pfam" id="PF00361">
    <property type="entry name" value="Proton_antipo_M"/>
    <property type="match status" value="1"/>
</dbReference>
<evidence type="ECO:0000256" key="1">
    <source>
        <dbReference type="ARBA" id="ARBA00003257"/>
    </source>
</evidence>
<evidence type="ECO:0000256" key="11">
    <source>
        <dbReference type="ARBA" id="ARBA00022989"/>
    </source>
</evidence>
<evidence type="ECO:0000256" key="6">
    <source>
        <dbReference type="ARBA" id="ARBA00022448"/>
    </source>
</evidence>
<evidence type="ECO:0000256" key="4">
    <source>
        <dbReference type="ARBA" id="ARBA00012944"/>
    </source>
</evidence>
<sequence length="420" mass="45316">MLVMIMVLMSSMMVGVDYWGVGAVVLSGLLLDVVVSLDFEPLVYGYGFLDFVGSFMLVMSLILFYLMLMGSYESKSLLYVSVYLGMVVFVLTSFMMVSFLGFYVMFEASMIPMIMILMGWGYQEERVGAMFYMMVYTVFSSLMMLVGLSVMGGWLKMMVSVEGSGEGVSFLLVMVVFLVKLPMYGLHIWLPKAHVEASTAGSMVLAGVLLKLGGYGLVRLMGQLGGSLMGKGSLVIMGLLGGIFSGLMCLRQVDLKRMVAYSSISHMSFVIAGFVSGSVLSLMGMVVVMVGHGFSSSGLFFLSGVVSKVGGSRSIYMMKRWGAKMGGLVAILCAMNMSVPPSVGILGELMIYMGVSSLSGVLDVVMGVISFVVGGYSMYMYSVVGRSQGVDGGYIFMSDYYVLVYHMVVFMGGGSLICLL</sequence>
<evidence type="ECO:0000256" key="13">
    <source>
        <dbReference type="ARBA" id="ARBA00023075"/>
    </source>
</evidence>
<dbReference type="GeneID" id="38089171"/>
<dbReference type="EMBL" id="MG951756">
    <property type="protein sequence ID" value="AYB71162.1"/>
    <property type="molecule type" value="Genomic_DNA"/>
</dbReference>
<feature type="transmembrane region" description="Helical" evidence="17">
    <location>
        <begin position="77"/>
        <end position="96"/>
    </location>
</feature>
<feature type="transmembrane region" description="Helical" evidence="17">
    <location>
        <begin position="321"/>
        <end position="339"/>
    </location>
</feature>
<evidence type="ECO:0000256" key="9">
    <source>
        <dbReference type="ARBA" id="ARBA00022967"/>
    </source>
</evidence>
<evidence type="ECO:0000256" key="12">
    <source>
        <dbReference type="ARBA" id="ARBA00023027"/>
    </source>
</evidence>
<dbReference type="GO" id="GO:0042773">
    <property type="term" value="P:ATP synthesis coupled electron transport"/>
    <property type="evidence" value="ECO:0007669"/>
    <property type="project" value="InterPro"/>
</dbReference>
<geneLocation type="mitochondrion" evidence="19"/>
<dbReference type="PANTHER" id="PTHR43507">
    <property type="entry name" value="NADH-UBIQUINONE OXIDOREDUCTASE CHAIN 4"/>
    <property type="match status" value="1"/>
</dbReference>
<evidence type="ECO:0000256" key="14">
    <source>
        <dbReference type="ARBA" id="ARBA00023128"/>
    </source>
</evidence>
<protein>
    <recommendedName>
        <fullName evidence="5 17">NADH-ubiquinone oxidoreductase chain 4</fullName>
        <ecNumber evidence="4 17">7.1.1.2</ecNumber>
    </recommendedName>
</protein>
<keyword evidence="9" id="KW-1278">Translocase</keyword>